<dbReference type="OrthoDB" id="75720at2759"/>
<dbReference type="PANTHER" id="PTHR13131:SF5">
    <property type="entry name" value="CYSTINOSIN"/>
    <property type="match status" value="1"/>
</dbReference>
<reference evidence="13 14" key="1">
    <citation type="journal article" date="2011" name="Proc. Natl. Acad. Sci. U.S.A.">
        <title>Genome and transcriptome analyses of the mountain pine beetle-fungal symbiont Grosmannia clavigera, a lodgepole pine pathogen.</title>
        <authorList>
            <person name="DiGuistini S."/>
            <person name="Wang Y."/>
            <person name="Liao N.Y."/>
            <person name="Taylor G."/>
            <person name="Tanguay P."/>
            <person name="Feau N."/>
            <person name="Henrissat B."/>
            <person name="Chan S.K."/>
            <person name="Hesse-Orce U."/>
            <person name="Alamouti S.M."/>
            <person name="Tsui C.K.M."/>
            <person name="Docking R.T."/>
            <person name="Levasseur A."/>
            <person name="Haridas S."/>
            <person name="Robertson G."/>
            <person name="Birol I."/>
            <person name="Holt R.A."/>
            <person name="Marra M.A."/>
            <person name="Hamelin R.C."/>
            <person name="Hirst M."/>
            <person name="Jones S.J.M."/>
            <person name="Bohlmann J."/>
            <person name="Breuil C."/>
        </authorList>
    </citation>
    <scope>NUCLEOTIDE SEQUENCE [LARGE SCALE GENOMIC DNA]</scope>
    <source>
        <strain evidence="14">kw1407 / UAMH 11150</strain>
    </source>
</reference>
<evidence type="ECO:0000256" key="5">
    <source>
        <dbReference type="ARBA" id="ARBA00022737"/>
    </source>
</evidence>
<feature type="transmembrane region" description="Helical" evidence="12">
    <location>
        <begin position="160"/>
        <end position="178"/>
    </location>
</feature>
<evidence type="ECO:0000256" key="1">
    <source>
        <dbReference type="ARBA" id="ARBA00004155"/>
    </source>
</evidence>
<keyword evidence="8 12" id="KW-0472">Membrane</keyword>
<sequence>MDVLGTVSSLCGWVYTLAWSLSFYPQPTLNARRRSTSGTTIDFPFINTLGFLAYLLSNLALRYSATVRGEYAARHHGLAPTGAFNDVAFASHAFVLSLVTVSQYFLPTWWRIAAGPGSGVSRRPSRFILFVAAGSVTVIGGLVAVVLYEHSGSAVGSPAGAWAWLDVVYALGYVKLVITLIKYSPQLLANWRNRSTHGWSIVQIILDSVGGVLSIVQLLLDSYSQGDWSGLTGNPVKLLLGNVSIFYDILFIVQHFVLYKSSGSDGDDGDGADGLDSGRAAVTGSTSERDPLL</sequence>
<dbReference type="AlphaFoldDB" id="F0XLM7"/>
<evidence type="ECO:0000256" key="2">
    <source>
        <dbReference type="ARBA" id="ARBA00006855"/>
    </source>
</evidence>
<dbReference type="InterPro" id="IPR006603">
    <property type="entry name" value="PQ-loop_rpt"/>
</dbReference>
<dbReference type="SMART" id="SM00679">
    <property type="entry name" value="CTNS"/>
    <property type="match status" value="2"/>
</dbReference>
<keyword evidence="6" id="KW-0769">Symport</keyword>
<feature type="transmembrane region" description="Helical" evidence="12">
    <location>
        <begin position="239"/>
        <end position="259"/>
    </location>
</feature>
<dbReference type="InterPro" id="IPR005282">
    <property type="entry name" value="LC_transporter"/>
</dbReference>
<keyword evidence="7 12" id="KW-1133">Transmembrane helix</keyword>
<dbReference type="GO" id="GO:0005774">
    <property type="term" value="C:vacuolar membrane"/>
    <property type="evidence" value="ECO:0007669"/>
    <property type="project" value="TreeGrafter"/>
</dbReference>
<keyword evidence="14" id="KW-1185">Reference proteome</keyword>
<dbReference type="GO" id="GO:0015184">
    <property type="term" value="F:L-cystine transmembrane transporter activity"/>
    <property type="evidence" value="ECO:0007669"/>
    <property type="project" value="TreeGrafter"/>
</dbReference>
<dbReference type="STRING" id="655863.F0XLM7"/>
<feature type="transmembrane region" description="Helical" evidence="12">
    <location>
        <begin position="199"/>
        <end position="219"/>
    </location>
</feature>
<name>F0XLM7_GROCL</name>
<dbReference type="eggNOG" id="KOG3145">
    <property type="taxonomic scope" value="Eukaryota"/>
</dbReference>
<evidence type="ECO:0000256" key="11">
    <source>
        <dbReference type="SAM" id="MobiDB-lite"/>
    </source>
</evidence>
<organism evidence="14">
    <name type="scientific">Grosmannia clavigera (strain kw1407 / UAMH 11150)</name>
    <name type="common">Blue stain fungus</name>
    <name type="synonym">Graphiocladiella clavigera</name>
    <dbReference type="NCBI Taxonomy" id="655863"/>
    <lineage>
        <taxon>Eukaryota</taxon>
        <taxon>Fungi</taxon>
        <taxon>Dikarya</taxon>
        <taxon>Ascomycota</taxon>
        <taxon>Pezizomycotina</taxon>
        <taxon>Sordariomycetes</taxon>
        <taxon>Sordariomycetidae</taxon>
        <taxon>Ophiostomatales</taxon>
        <taxon>Ophiostomataceae</taxon>
        <taxon>Leptographium</taxon>
    </lineage>
</organism>
<accession>F0XLM7</accession>
<feature type="transmembrane region" description="Helical" evidence="12">
    <location>
        <begin position="6"/>
        <end position="24"/>
    </location>
</feature>
<dbReference type="FunCoup" id="F0XLM7">
    <property type="interactions" value="184"/>
</dbReference>
<dbReference type="GO" id="GO:0000324">
    <property type="term" value="C:fungal-type vacuole"/>
    <property type="evidence" value="ECO:0007669"/>
    <property type="project" value="TreeGrafter"/>
</dbReference>
<feature type="transmembrane region" description="Helical" evidence="12">
    <location>
        <begin position="83"/>
        <end position="106"/>
    </location>
</feature>
<dbReference type="HOGENOM" id="CLU_046327_0_1_1"/>
<comment type="subcellular location">
    <subcellularLocation>
        <location evidence="1">Lysosome membrane</location>
        <topology evidence="1">Multi-pass membrane protein</topology>
    </subcellularLocation>
</comment>
<evidence type="ECO:0000256" key="6">
    <source>
        <dbReference type="ARBA" id="ARBA00022847"/>
    </source>
</evidence>
<dbReference type="EMBL" id="GL629794">
    <property type="protein sequence ID" value="EFX01541.1"/>
    <property type="molecule type" value="Genomic_DNA"/>
</dbReference>
<keyword evidence="5" id="KW-0677">Repeat</keyword>
<feature type="transmembrane region" description="Helical" evidence="12">
    <location>
        <begin position="127"/>
        <end position="148"/>
    </location>
</feature>
<protein>
    <submittedName>
        <fullName evidence="13">Lysosomal cystine transporter</fullName>
    </submittedName>
</protein>
<feature type="transmembrane region" description="Helical" evidence="12">
    <location>
        <begin position="45"/>
        <end position="63"/>
    </location>
</feature>
<dbReference type="RefSeq" id="XP_014171023.1">
    <property type="nucleotide sequence ID" value="XM_014315548.1"/>
</dbReference>
<evidence type="ECO:0000256" key="4">
    <source>
        <dbReference type="ARBA" id="ARBA00022692"/>
    </source>
</evidence>
<evidence type="ECO:0000256" key="3">
    <source>
        <dbReference type="ARBA" id="ARBA00022448"/>
    </source>
</evidence>
<evidence type="ECO:0000256" key="10">
    <source>
        <dbReference type="ARBA" id="ARBA00048473"/>
    </source>
</evidence>
<evidence type="ECO:0000256" key="9">
    <source>
        <dbReference type="ARBA" id="ARBA00023228"/>
    </source>
</evidence>
<evidence type="ECO:0000256" key="12">
    <source>
        <dbReference type="SAM" id="Phobius"/>
    </source>
</evidence>
<dbReference type="InParanoid" id="F0XLM7"/>
<dbReference type="Proteomes" id="UP000007796">
    <property type="component" value="Unassembled WGS sequence"/>
</dbReference>
<keyword evidence="3" id="KW-0813">Transport</keyword>
<evidence type="ECO:0000256" key="8">
    <source>
        <dbReference type="ARBA" id="ARBA00023136"/>
    </source>
</evidence>
<comment type="catalytic activity">
    <reaction evidence="10">
        <text>L-cystine(out) + H(+)(out) = L-cystine(in) + H(+)(in)</text>
        <dbReference type="Rhea" id="RHEA:66172"/>
        <dbReference type="ChEBI" id="CHEBI:15378"/>
        <dbReference type="ChEBI" id="CHEBI:35491"/>
    </reaction>
    <physiologicalReaction direction="left-to-right" evidence="10">
        <dbReference type="Rhea" id="RHEA:66173"/>
    </physiologicalReaction>
</comment>
<dbReference type="GO" id="GO:0015293">
    <property type="term" value="F:symporter activity"/>
    <property type="evidence" value="ECO:0007669"/>
    <property type="project" value="UniProtKB-KW"/>
</dbReference>
<evidence type="ECO:0000313" key="14">
    <source>
        <dbReference type="Proteomes" id="UP000007796"/>
    </source>
</evidence>
<comment type="similarity">
    <text evidence="2">Belongs to the cystinosin family.</text>
</comment>
<dbReference type="PANTHER" id="PTHR13131">
    <property type="entry name" value="CYSTINOSIN"/>
    <property type="match status" value="1"/>
</dbReference>
<feature type="region of interest" description="Disordered" evidence="11">
    <location>
        <begin position="265"/>
        <end position="293"/>
    </location>
</feature>
<dbReference type="Gene3D" id="1.20.1280.290">
    <property type="match status" value="1"/>
</dbReference>
<gene>
    <name evidence="13" type="ORF">CMQ_6483</name>
</gene>
<proteinExistence type="inferred from homology"/>
<evidence type="ECO:0000313" key="13">
    <source>
        <dbReference type="EMBL" id="EFX01541.1"/>
    </source>
</evidence>
<evidence type="ECO:0000256" key="7">
    <source>
        <dbReference type="ARBA" id="ARBA00022989"/>
    </source>
</evidence>
<keyword evidence="9" id="KW-0458">Lysosome</keyword>
<dbReference type="GeneID" id="25979921"/>
<dbReference type="Pfam" id="PF04193">
    <property type="entry name" value="PQ-loop"/>
    <property type="match status" value="2"/>
</dbReference>
<keyword evidence="4 12" id="KW-0812">Transmembrane</keyword>
<dbReference type="FunFam" id="1.20.1280.290:FF:000016">
    <property type="entry name" value="Cystinosin homolog"/>
    <property type="match status" value="1"/>
</dbReference>